<dbReference type="EMBL" id="FOYI01000002">
    <property type="protein sequence ID" value="SFR00201.1"/>
    <property type="molecule type" value="Genomic_DNA"/>
</dbReference>
<proteinExistence type="predicted"/>
<protein>
    <submittedName>
        <fullName evidence="1">Glycosyl transferase family 2</fullName>
    </submittedName>
</protein>
<dbReference type="GO" id="GO:0016740">
    <property type="term" value="F:transferase activity"/>
    <property type="evidence" value="ECO:0007669"/>
    <property type="project" value="UniProtKB-KW"/>
</dbReference>
<dbReference type="STRING" id="871652.SAMN04515673_102108"/>
<dbReference type="AlphaFoldDB" id="A0A1I6D485"/>
<keyword evidence="1" id="KW-0808">Transferase</keyword>
<keyword evidence="2" id="KW-1185">Reference proteome</keyword>
<gene>
    <name evidence="1" type="ORF">SAMN04515673_102108</name>
</gene>
<evidence type="ECO:0000313" key="2">
    <source>
        <dbReference type="Proteomes" id="UP000199302"/>
    </source>
</evidence>
<dbReference type="Proteomes" id="UP000199302">
    <property type="component" value="Unassembled WGS sequence"/>
</dbReference>
<accession>A0A1I6D485</accession>
<dbReference type="Pfam" id="PF13704">
    <property type="entry name" value="Glyco_tranf_2_4"/>
    <property type="match status" value="1"/>
</dbReference>
<reference evidence="1 2" key="1">
    <citation type="submission" date="2016-10" db="EMBL/GenBank/DDBJ databases">
        <authorList>
            <person name="de Groot N.N."/>
        </authorList>
    </citation>
    <scope>NUCLEOTIDE SEQUENCE [LARGE SCALE GENOMIC DNA]</scope>
    <source>
        <strain evidence="2">KMM 9023,NRIC 0796,JCM 17311,KCTC 23692</strain>
    </source>
</reference>
<evidence type="ECO:0000313" key="1">
    <source>
        <dbReference type="EMBL" id="SFR00201.1"/>
    </source>
</evidence>
<sequence length="316" mass="36726">MRKSSELEAVHIRTSRIRDEDILCCATLRNELDRLPYFLKYYRELGIGHFLIVDNGSDDGSTEYLAQQADVSLWSTGASYKAARFGMDWMNRLLSRYGHNHWTLTVDPDEFFVYPFCDSRDLRALTHWLDASSIRSFSAMLLDLYPRAAVGETRYVPGQDPVAATGWFDAGNYTIKRNELYGNLWIQGGVRARTLFTEDPYRAPALNKIPLVKWHRRNVYVSSTHSLLPRGLNRVYDEWGGEKASGVLLHTKFLDVFETKAREEIDRQQHYADGFEYRAYADRLRQRPSFWCDMSERYSGWQQLDSLGLMSRGNWA</sequence>
<organism evidence="1 2">
    <name type="scientific">Poseidonocella sedimentorum</name>
    <dbReference type="NCBI Taxonomy" id="871652"/>
    <lineage>
        <taxon>Bacteria</taxon>
        <taxon>Pseudomonadati</taxon>
        <taxon>Pseudomonadota</taxon>
        <taxon>Alphaproteobacteria</taxon>
        <taxon>Rhodobacterales</taxon>
        <taxon>Roseobacteraceae</taxon>
        <taxon>Poseidonocella</taxon>
    </lineage>
</organism>
<name>A0A1I6D485_9RHOB</name>